<evidence type="ECO:0000313" key="8">
    <source>
        <dbReference type="EMBL" id="MBP1859894.1"/>
    </source>
</evidence>
<evidence type="ECO:0000256" key="4">
    <source>
        <dbReference type="ARBA" id="ARBA00022989"/>
    </source>
</evidence>
<comment type="subunit">
    <text evidence="6">Tightly associated with the cellulose synthase catalytic subunit.</text>
</comment>
<dbReference type="PANTHER" id="PTHR39083">
    <property type="entry name" value="CYCLIC DI-GMP-BINDING PROTEIN"/>
    <property type="match status" value="1"/>
</dbReference>
<organism evidence="8 9">
    <name type="scientific">Rhizobium herbae</name>
    <dbReference type="NCBI Taxonomy" id="508661"/>
    <lineage>
        <taxon>Bacteria</taxon>
        <taxon>Pseudomonadati</taxon>
        <taxon>Pseudomonadota</taxon>
        <taxon>Alphaproteobacteria</taxon>
        <taxon>Hyphomicrobiales</taxon>
        <taxon>Rhizobiaceae</taxon>
        <taxon>Rhizobium/Agrobacterium group</taxon>
        <taxon>Rhizobium</taxon>
    </lineage>
</organism>
<accession>A0ABS4EPM0</accession>
<keyword evidence="6" id="KW-0135">Cellulose biosynthesis</keyword>
<gene>
    <name evidence="8" type="ORF">J2Z75_003415</name>
</gene>
<feature type="chain" id="PRO_5045007665" description="Cyclic di-GMP-binding protein" evidence="6">
    <location>
        <begin position="22"/>
        <end position="778"/>
    </location>
</feature>
<evidence type="ECO:0000256" key="1">
    <source>
        <dbReference type="ARBA" id="ARBA00004162"/>
    </source>
</evidence>
<dbReference type="Gene3D" id="2.60.120.260">
    <property type="entry name" value="Galactose-binding domain-like"/>
    <property type="match status" value="2"/>
</dbReference>
<dbReference type="PANTHER" id="PTHR39083:SF1">
    <property type="entry name" value="CYCLIC DI-GMP-BINDING PROTEIN"/>
    <property type="match status" value="1"/>
</dbReference>
<feature type="transmembrane region" description="Helical" evidence="6">
    <location>
        <begin position="749"/>
        <end position="772"/>
    </location>
</feature>
<keyword evidence="6" id="KW-0732">Signal</keyword>
<comment type="function">
    <text evidence="6">Binds the cellulose synthase activator, bis-(3'-5') cyclic diguanylic acid (c-di-GMP).</text>
</comment>
<keyword evidence="2 6" id="KW-1003">Cell membrane</keyword>
<feature type="region of interest" description="Disordered" evidence="7">
    <location>
        <begin position="29"/>
        <end position="51"/>
    </location>
</feature>
<dbReference type="Proteomes" id="UP000823786">
    <property type="component" value="Unassembled WGS sequence"/>
</dbReference>
<protein>
    <recommendedName>
        <fullName evidence="6">Cyclic di-GMP-binding protein</fullName>
    </recommendedName>
    <alternativeName>
        <fullName evidence="6">Cellulose synthase regulatory subunit</fullName>
    </alternativeName>
</protein>
<dbReference type="Pfam" id="PF03170">
    <property type="entry name" value="BcsB"/>
    <property type="match status" value="1"/>
</dbReference>
<evidence type="ECO:0000256" key="5">
    <source>
        <dbReference type="ARBA" id="ARBA00023136"/>
    </source>
</evidence>
<keyword evidence="3 6" id="KW-0812">Transmembrane</keyword>
<keyword evidence="5 6" id="KW-0472">Membrane</keyword>
<comment type="similarity">
    <text evidence="6">Belongs to the AcsB/BcsB family.</text>
</comment>
<proteinExistence type="inferred from homology"/>
<keyword evidence="6" id="KW-0997">Cell inner membrane</keyword>
<keyword evidence="4 6" id="KW-1133">Transmembrane helix</keyword>
<evidence type="ECO:0000256" key="6">
    <source>
        <dbReference type="RuleBase" id="RU365021"/>
    </source>
</evidence>
<evidence type="ECO:0000256" key="7">
    <source>
        <dbReference type="SAM" id="MobiDB-lite"/>
    </source>
</evidence>
<comment type="pathway">
    <text evidence="6">Glycan metabolism; bacterial cellulose biosynthesis.</text>
</comment>
<comment type="caution">
    <text evidence="8">The sequence shown here is derived from an EMBL/GenBank/DDBJ whole genome shotgun (WGS) entry which is preliminary data.</text>
</comment>
<evidence type="ECO:0000256" key="2">
    <source>
        <dbReference type="ARBA" id="ARBA00022475"/>
    </source>
</evidence>
<keyword evidence="9" id="KW-1185">Reference proteome</keyword>
<sequence>MMRHLLLALTFAALSNTLLHAQTLPFDMTPERPALTSPTEGQGGNGTVQPAPAVTPVVEPAETEAFQRYILPNGNLGLTGEFEDRTWSVYLTPRQAASGARLNLGYQNSIFVAPEASRLSVEVNNTNISDQPIRSPESVSELSLDIPKGLLKPGSNLIRLRSSQRHRTDCSIQSTYELWSNIDAEKTYLSFADNAAQVFQSLDDIRAIGVNESGLTRFNFVVPALEQPGTTISLMRLAQGLAVLADMPNQSFSFDTDHMIASRPGEMTVLVGTPAELQPYLPSLPTGAGSAPVAGFVEDPKTGTPVLVLTGPTWQAIRTAIESIVAPTDVVAPVRRDVITTQRWRAPDAPFLFSDTRLRFSQLGLNTEQFSGRRFRTDFAIGVPSDFYAAAYGEAVILLDAAYSPNILPGSHIDIYVNGSIASTVPITSSGGGILRHLPINVTMRHFRPGVNTIAIEAILKTEDDTVCAPGATGAETPRFALFDTSEFHMPDFARIGQLPNLAATAGTGAPYGRILEAIPLFMDRIDADTLSAAATFLGRLAVGAGHPIAVETVASPALIGNRSAIFIGSLSQMPQMVFTQMNIAETSRNTWGPDPGGQAEGVDTQAALDEWRQKLRGGLWSGQINAFEAWLKRNFDITLTSLRFAATSESSFTPSNEASLLVAQGPSPDGNGTWTVVAAPTGRGLHEGMQALSAQSNWEQLAGRITTYQRGTKTVEAVPVNAFDFMPTQPASFSNYRLIAANWLSTNILSYAVLLAGLAIILGLATATLLGNLGRRR</sequence>
<dbReference type="EMBL" id="JAGGJV010000006">
    <property type="protein sequence ID" value="MBP1859894.1"/>
    <property type="molecule type" value="Genomic_DNA"/>
</dbReference>
<comment type="subcellular location">
    <subcellularLocation>
        <location evidence="6">Cell inner membrane</location>
    </subcellularLocation>
    <subcellularLocation>
        <location evidence="1">Cell membrane</location>
        <topology evidence="1">Single-pass membrane protein</topology>
    </subcellularLocation>
</comment>
<dbReference type="InterPro" id="IPR018513">
    <property type="entry name" value="Cell_synthase_bac"/>
</dbReference>
<name>A0ABS4EPM0_9HYPH</name>
<evidence type="ECO:0000313" key="9">
    <source>
        <dbReference type="Proteomes" id="UP000823786"/>
    </source>
</evidence>
<evidence type="ECO:0000256" key="3">
    <source>
        <dbReference type="ARBA" id="ARBA00022692"/>
    </source>
</evidence>
<keyword evidence="6" id="KW-0973">c-di-GMP</keyword>
<reference evidence="8 9" key="1">
    <citation type="submission" date="2021-03" db="EMBL/GenBank/DDBJ databases">
        <title>Genomic Encyclopedia of Type Strains, Phase IV (KMG-IV): sequencing the most valuable type-strain genomes for metagenomic binning, comparative biology and taxonomic classification.</title>
        <authorList>
            <person name="Goeker M."/>
        </authorList>
    </citation>
    <scope>NUCLEOTIDE SEQUENCE [LARGE SCALE GENOMIC DNA]</scope>
    <source>
        <strain evidence="8 9">DSM 26427</strain>
    </source>
</reference>
<feature type="signal peptide" evidence="6">
    <location>
        <begin position="1"/>
        <end position="21"/>
    </location>
</feature>